<evidence type="ECO:0000313" key="1">
    <source>
        <dbReference type="EMBL" id="KAB8067966.1"/>
    </source>
</evidence>
<dbReference type="SUPFAM" id="SSF52540">
    <property type="entry name" value="P-loop containing nucleoside triphosphate hydrolases"/>
    <property type="match status" value="1"/>
</dbReference>
<dbReference type="InterPro" id="IPR027417">
    <property type="entry name" value="P-loop_NTPase"/>
</dbReference>
<keyword evidence="2" id="KW-1185">Reference proteome</keyword>
<dbReference type="AlphaFoldDB" id="A0A5N5WHN3"/>
<organism evidence="1 2">
    <name type="scientific">Aspergillus leporis</name>
    <dbReference type="NCBI Taxonomy" id="41062"/>
    <lineage>
        <taxon>Eukaryota</taxon>
        <taxon>Fungi</taxon>
        <taxon>Dikarya</taxon>
        <taxon>Ascomycota</taxon>
        <taxon>Pezizomycotina</taxon>
        <taxon>Eurotiomycetes</taxon>
        <taxon>Eurotiomycetidae</taxon>
        <taxon>Eurotiales</taxon>
        <taxon>Aspergillaceae</taxon>
        <taxon>Aspergillus</taxon>
        <taxon>Aspergillus subgen. Circumdati</taxon>
    </lineage>
</organism>
<gene>
    <name evidence="1" type="ORF">BDV29DRAFT_185358</name>
</gene>
<dbReference type="Gene3D" id="3.40.50.300">
    <property type="entry name" value="P-loop containing nucleotide triphosphate hydrolases"/>
    <property type="match status" value="1"/>
</dbReference>
<dbReference type="Pfam" id="PF13671">
    <property type="entry name" value="AAA_33"/>
    <property type="match status" value="1"/>
</dbReference>
<dbReference type="Proteomes" id="UP000326565">
    <property type="component" value="Unassembled WGS sequence"/>
</dbReference>
<sequence length="92" mass="10410">MTCGIAGSGKSSLAHSIVSAYPSFKRLSIDSYIYSHHGLYDVDYPRERYEEYQLEAEEALRAELVAALERGDRGLILDFSFAFREVRDGGRE</sequence>
<proteinExistence type="predicted"/>
<dbReference type="EMBL" id="ML732428">
    <property type="protein sequence ID" value="KAB8067966.1"/>
    <property type="molecule type" value="Genomic_DNA"/>
</dbReference>
<dbReference type="OrthoDB" id="3512845at2759"/>
<protein>
    <submittedName>
        <fullName evidence="1">Uncharacterized protein</fullName>
    </submittedName>
</protein>
<evidence type="ECO:0000313" key="2">
    <source>
        <dbReference type="Proteomes" id="UP000326565"/>
    </source>
</evidence>
<accession>A0A5N5WHN3</accession>
<reference evidence="1 2" key="1">
    <citation type="submission" date="2019-04" db="EMBL/GenBank/DDBJ databases">
        <title>Friends and foes A comparative genomics study of 23 Aspergillus species from section Flavi.</title>
        <authorList>
            <consortium name="DOE Joint Genome Institute"/>
            <person name="Kjaerbolling I."/>
            <person name="Vesth T."/>
            <person name="Frisvad J.C."/>
            <person name="Nybo J.L."/>
            <person name="Theobald S."/>
            <person name="Kildgaard S."/>
            <person name="Isbrandt T."/>
            <person name="Kuo A."/>
            <person name="Sato A."/>
            <person name="Lyhne E.K."/>
            <person name="Kogle M.E."/>
            <person name="Wiebenga A."/>
            <person name="Kun R.S."/>
            <person name="Lubbers R.J."/>
            <person name="Makela M.R."/>
            <person name="Barry K."/>
            <person name="Chovatia M."/>
            <person name="Clum A."/>
            <person name="Daum C."/>
            <person name="Haridas S."/>
            <person name="He G."/>
            <person name="LaButti K."/>
            <person name="Lipzen A."/>
            <person name="Mondo S."/>
            <person name="Riley R."/>
            <person name="Salamov A."/>
            <person name="Simmons B.A."/>
            <person name="Magnuson J.K."/>
            <person name="Henrissat B."/>
            <person name="Mortensen U.H."/>
            <person name="Larsen T.O."/>
            <person name="Devries R.P."/>
            <person name="Grigoriev I.V."/>
            <person name="Machida M."/>
            <person name="Baker S.E."/>
            <person name="Andersen M.R."/>
        </authorList>
    </citation>
    <scope>NUCLEOTIDE SEQUENCE [LARGE SCALE GENOMIC DNA]</scope>
    <source>
        <strain evidence="1 2">CBS 151.66</strain>
    </source>
</reference>
<name>A0A5N5WHN3_9EURO</name>